<dbReference type="Proteomes" id="UP000621386">
    <property type="component" value="Unassembled WGS sequence"/>
</dbReference>
<evidence type="ECO:0000313" key="1">
    <source>
        <dbReference type="EMBL" id="MBL1104953.1"/>
    </source>
</evidence>
<accession>A0ABS1NY11</accession>
<dbReference type="EMBL" id="JAERRH010000003">
    <property type="protein sequence ID" value="MBL1104953.1"/>
    <property type="molecule type" value="Genomic_DNA"/>
</dbReference>
<protein>
    <submittedName>
        <fullName evidence="1">Uncharacterized protein</fullName>
    </submittedName>
</protein>
<proteinExistence type="predicted"/>
<organism evidence="1 2">
    <name type="scientific">Streptomyces musisoli</name>
    <dbReference type="NCBI Taxonomy" id="2802280"/>
    <lineage>
        <taxon>Bacteria</taxon>
        <taxon>Bacillati</taxon>
        <taxon>Actinomycetota</taxon>
        <taxon>Actinomycetes</taxon>
        <taxon>Kitasatosporales</taxon>
        <taxon>Streptomycetaceae</taxon>
        <taxon>Streptomyces</taxon>
    </lineage>
</organism>
<keyword evidence="2" id="KW-1185">Reference proteome</keyword>
<gene>
    <name evidence="1" type="ORF">JK361_10160</name>
</gene>
<evidence type="ECO:0000313" key="2">
    <source>
        <dbReference type="Proteomes" id="UP000621386"/>
    </source>
</evidence>
<reference evidence="1 2" key="1">
    <citation type="submission" date="2021-01" db="EMBL/GenBank/DDBJ databases">
        <title>WGS of actinomycetes isolated from Thailand.</title>
        <authorList>
            <person name="Thawai C."/>
        </authorList>
    </citation>
    <scope>NUCLEOTIDE SEQUENCE [LARGE SCALE GENOMIC DNA]</scope>
    <source>
        <strain evidence="1 2">CH5-8</strain>
    </source>
</reference>
<sequence length="316" mass="35209">MSIAKLFEGLYPGARRFAHTAMEAYTKGDQEVFLLHAGISIERLAKAVLAQRSPLLLMELKGSEDVLFQFAGLEEPHRVRTIGAAAAIKRCQRLDLLPTVRDDPAIELIELRNQVAHLVLQDDDSFDALAVFARTTNSLLSSSGLSELRHWDKWADMIELTLNNALEKAVRDFQRKVAAARYHLEGRFAGMPSSSLDAFVMAMSFTWPRVYTATREIHMPQECPACSNLGRAIFGRILLVKRDQPAQSRPEGFSCQVCGLMLWTLEELEAANMADLVPLVTEEGAHLLSKAQEFTWHADLNDLPAAPPVLEVDVVE</sequence>
<comment type="caution">
    <text evidence="1">The sequence shown here is derived from an EMBL/GenBank/DDBJ whole genome shotgun (WGS) entry which is preliminary data.</text>
</comment>
<name>A0ABS1NY11_9ACTN</name>
<dbReference type="RefSeq" id="WP_201815402.1">
    <property type="nucleotide sequence ID" value="NZ_JAERRH010000003.1"/>
</dbReference>